<feature type="transmembrane region" description="Helical" evidence="1">
    <location>
        <begin position="330"/>
        <end position="349"/>
    </location>
</feature>
<evidence type="ECO:0000259" key="2">
    <source>
        <dbReference type="Pfam" id="PF01757"/>
    </source>
</evidence>
<keyword evidence="1" id="KW-1133">Transmembrane helix</keyword>
<evidence type="ECO:0000313" key="4">
    <source>
        <dbReference type="Proteomes" id="UP000326659"/>
    </source>
</evidence>
<dbReference type="KEGG" id="pden:F1C79_25055"/>
<feature type="transmembrane region" description="Helical" evidence="1">
    <location>
        <begin position="290"/>
        <end position="310"/>
    </location>
</feature>
<dbReference type="AlphaFoldDB" id="A0A9X7N411"/>
<dbReference type="InterPro" id="IPR002656">
    <property type="entry name" value="Acyl_transf_3_dom"/>
</dbReference>
<feature type="transmembrane region" description="Helical" evidence="1">
    <location>
        <begin position="151"/>
        <end position="172"/>
    </location>
</feature>
<accession>A0A9X7N411</accession>
<dbReference type="PANTHER" id="PTHR23028">
    <property type="entry name" value="ACETYLTRANSFERASE"/>
    <property type="match status" value="1"/>
</dbReference>
<feature type="transmembrane region" description="Helical" evidence="1">
    <location>
        <begin position="256"/>
        <end position="278"/>
    </location>
</feature>
<proteinExistence type="predicted"/>
<dbReference type="GO" id="GO:0016020">
    <property type="term" value="C:membrane"/>
    <property type="evidence" value="ECO:0007669"/>
    <property type="project" value="TreeGrafter"/>
</dbReference>
<dbReference type="InterPro" id="IPR050879">
    <property type="entry name" value="Acyltransferase_3"/>
</dbReference>
<reference evidence="3 4" key="1">
    <citation type="submission" date="2019-09" db="EMBL/GenBank/DDBJ databases">
        <title>Prosopis cineraria nodule microbiome.</title>
        <authorList>
            <person name="Chaluvadi S.R."/>
            <person name="Ali R."/>
            <person name="Wang X."/>
        </authorList>
    </citation>
    <scope>NUCLEOTIDE SEQUENCE [LARGE SCALE GENOMIC DNA]</scope>
    <source>
        <strain evidence="3 4">BG1</strain>
    </source>
</reference>
<evidence type="ECO:0000313" key="3">
    <source>
        <dbReference type="EMBL" id="QEY74624.1"/>
    </source>
</evidence>
<sequence length="383" mass="44110">MKGRILDIEILRAVAVLSVLLHHARDNLFPWKMPIVEAFFARFDLWWGVDLFLVISGFVIARELLPRLNASRQPEEYRRITLAFWVRRAFRLLPSAWLWLLLILLACRFLNSSGAFGTLQANLAATLAAVLQFANFRFADSFFRYEYGASFVYWSLSLEEQFYLLLPLLVFISRRWLPLLLATVILVQFFTWRSPLLMVIRTDAIAWGVLLALFSHSGLYRRLEPRLLRQRLLGLALFAGVLLGLMVVSSERFLWSFWRLGAIALLSAMLVWVASYDRHYLAIDGWPRRVLVWVGSRSYAIYLIHIPAFFLTREIWFRVHGSADWGSAFVLPFALTAAVLILLGAELNYRWIESPLRRLGSQVAQRISSRTPSPAPTVPHEAA</sequence>
<dbReference type="GO" id="GO:0016747">
    <property type="term" value="F:acyltransferase activity, transferring groups other than amino-acyl groups"/>
    <property type="evidence" value="ECO:0007669"/>
    <property type="project" value="InterPro"/>
</dbReference>
<keyword evidence="1" id="KW-0472">Membrane</keyword>
<gene>
    <name evidence="3" type="ORF">F1C79_25055</name>
</gene>
<dbReference type="Pfam" id="PF01757">
    <property type="entry name" value="Acyl_transf_3"/>
    <property type="match status" value="1"/>
</dbReference>
<feature type="transmembrane region" description="Helical" evidence="1">
    <location>
        <begin position="45"/>
        <end position="65"/>
    </location>
</feature>
<keyword evidence="3" id="KW-0808">Transferase</keyword>
<keyword evidence="1" id="KW-0812">Transmembrane</keyword>
<feature type="transmembrane region" description="Helical" evidence="1">
    <location>
        <begin position="204"/>
        <end position="220"/>
    </location>
</feature>
<dbReference type="RefSeq" id="WP_151188899.1">
    <property type="nucleotide sequence ID" value="NZ_CP043626.1"/>
</dbReference>
<feature type="transmembrane region" description="Helical" evidence="1">
    <location>
        <begin position="89"/>
        <end position="111"/>
    </location>
</feature>
<dbReference type="EMBL" id="CP043626">
    <property type="protein sequence ID" value="QEY74624.1"/>
    <property type="molecule type" value="Genomic_DNA"/>
</dbReference>
<dbReference type="OrthoDB" id="9767863at2"/>
<keyword evidence="4" id="KW-1185">Reference proteome</keyword>
<keyword evidence="3" id="KW-0012">Acyltransferase</keyword>
<name>A0A9X7N411_PSEDE</name>
<dbReference type="GO" id="GO:0009103">
    <property type="term" value="P:lipopolysaccharide biosynthetic process"/>
    <property type="evidence" value="ECO:0007669"/>
    <property type="project" value="TreeGrafter"/>
</dbReference>
<feature type="domain" description="Acyltransferase 3" evidence="2">
    <location>
        <begin position="6"/>
        <end position="341"/>
    </location>
</feature>
<evidence type="ECO:0000256" key="1">
    <source>
        <dbReference type="SAM" id="Phobius"/>
    </source>
</evidence>
<protein>
    <submittedName>
        <fullName evidence="3">Acyltransferase</fullName>
    </submittedName>
</protein>
<feature type="transmembrane region" description="Helical" evidence="1">
    <location>
        <begin position="232"/>
        <end position="250"/>
    </location>
</feature>
<organism evidence="3 4">
    <name type="scientific">Pseudomonas denitrificans</name>
    <dbReference type="NCBI Taxonomy" id="43306"/>
    <lineage>
        <taxon>Bacteria</taxon>
        <taxon>Pseudomonadati</taxon>
        <taxon>Pseudomonadota</taxon>
        <taxon>Gammaproteobacteria</taxon>
        <taxon>Pseudomonadales</taxon>
        <taxon>Pseudomonadaceae</taxon>
        <taxon>Halopseudomonas</taxon>
    </lineage>
</organism>
<dbReference type="Proteomes" id="UP000326659">
    <property type="component" value="Chromosome"/>
</dbReference>
<dbReference type="PANTHER" id="PTHR23028:SF53">
    <property type="entry name" value="ACYL_TRANSF_3 DOMAIN-CONTAINING PROTEIN"/>
    <property type="match status" value="1"/>
</dbReference>